<feature type="compositionally biased region" description="Polar residues" evidence="4">
    <location>
        <begin position="61"/>
        <end position="71"/>
    </location>
</feature>
<feature type="site" description="Interaction with DNA" evidence="3">
    <location>
        <position position="469"/>
    </location>
</feature>
<feature type="binding site" evidence="2">
    <location>
        <position position="200"/>
    </location>
    <ligand>
        <name>substrate</name>
    </ligand>
</feature>
<dbReference type="SUPFAM" id="SSF56024">
    <property type="entry name" value="Phospholipase D/nuclease"/>
    <property type="match status" value="2"/>
</dbReference>
<feature type="compositionally biased region" description="Acidic residues" evidence="4">
    <location>
        <begin position="524"/>
        <end position="542"/>
    </location>
</feature>
<dbReference type="EMBL" id="JAHFXF010000003">
    <property type="protein sequence ID" value="KAG9701194.1"/>
    <property type="molecule type" value="Genomic_DNA"/>
</dbReference>
<feature type="active site" description="Nucleophile" evidence="1">
    <location>
        <position position="198"/>
    </location>
</feature>
<comment type="caution">
    <text evidence="5">The sequence shown here is derived from an EMBL/GenBank/DDBJ whole genome shotgun (WGS) entry which is preliminary data.</text>
</comment>
<feature type="active site" description="Proton donor/acceptor" evidence="1">
    <location>
        <position position="442"/>
    </location>
</feature>
<dbReference type="Proteomes" id="UP000779574">
    <property type="component" value="Unassembled WGS sequence"/>
</dbReference>
<gene>
    <name evidence="5" type="ORF">KCU76_g199</name>
</gene>
<evidence type="ECO:0000313" key="5">
    <source>
        <dbReference type="EMBL" id="KAG9701194.1"/>
    </source>
</evidence>
<dbReference type="AlphaFoldDB" id="A0A9P8EYC5"/>
<dbReference type="GO" id="GO:0017005">
    <property type="term" value="F:3'-tyrosyl-DNA phosphodiesterase activity"/>
    <property type="evidence" value="ECO:0007669"/>
    <property type="project" value="TreeGrafter"/>
</dbReference>
<organism evidence="5 6">
    <name type="scientific">Aureobasidium melanogenum</name>
    <name type="common">Aureobasidium pullulans var. melanogenum</name>
    <dbReference type="NCBI Taxonomy" id="46634"/>
    <lineage>
        <taxon>Eukaryota</taxon>
        <taxon>Fungi</taxon>
        <taxon>Dikarya</taxon>
        <taxon>Ascomycota</taxon>
        <taxon>Pezizomycotina</taxon>
        <taxon>Dothideomycetes</taxon>
        <taxon>Dothideomycetidae</taxon>
        <taxon>Dothideales</taxon>
        <taxon>Saccotheciaceae</taxon>
        <taxon>Aureobasidium</taxon>
    </lineage>
</organism>
<evidence type="ECO:0000256" key="1">
    <source>
        <dbReference type="PIRSR" id="PIRSR610347-1"/>
    </source>
</evidence>
<sequence length="606" mass="67907">MLISSSKYIRVYHIETVHSLVRLLAWRVHAAMAGIPGLDRRAMEAERLARLAAKRPPTTEPAATTMQATTAKRQRSISPPPTSRPAKKIKEQPDASSSLQYPHGIVKKTWAFGHARNNDIKIEEVLERSTLRTALLSAFQWDTNWIMGKLNLQQTKVIMVMQAETEAVKQQYRQETAYLGKILRLVFPSMEGNINCMHSKLMLLFHPHKLRVVVPSANLTSYDWGEQGIMENSVFLIDLPRLEDTPNNDASSLPQFGRELLFFLKKKGCDGDILKGVLNFDFSNTKDLAFVHSIGGTHYGDDMERTGYVGLSTAIRELHPSSQFSLCSQSNLRIDYPASSMGSLNDEFLTIMHNAARGEDATAIPATTSRTAPKPFQDAIPTTNIRENFRIYFPTHSTVATSTGGVLSGGTICHRSEWWNRPGFPRECFRDYRSKRSGMLSHNKILYARGINERGERVAWKYVGSANLSESAWGKLTWDRKNKEWKIGCRNWECGVILPIPKEELTKEEQQTNTMKPEVVVLSDDDAETESEVEDASTDSDGEAPHKNGKNKNGAKVAGQKEVENKSKPMAAGTKVPDMSVFGSENIPFEYPGAAYDGKDPWFFMG</sequence>
<dbReference type="CDD" id="cd09122">
    <property type="entry name" value="PLDc_Tdp1_1"/>
    <property type="match status" value="1"/>
</dbReference>
<dbReference type="PANTHER" id="PTHR12415">
    <property type="entry name" value="TYROSYL-DNA PHOSPHODIESTERASE 1"/>
    <property type="match status" value="1"/>
</dbReference>
<feature type="non-terminal residue" evidence="5">
    <location>
        <position position="606"/>
    </location>
</feature>
<protein>
    <submittedName>
        <fullName evidence="5">Phospholipase D/nuclease</fullName>
    </submittedName>
</protein>
<accession>A0A9P8EYC5</accession>
<feature type="region of interest" description="Disordered" evidence="4">
    <location>
        <begin position="51"/>
        <end position="98"/>
    </location>
</feature>
<dbReference type="GO" id="GO:0003690">
    <property type="term" value="F:double-stranded DNA binding"/>
    <property type="evidence" value="ECO:0007669"/>
    <property type="project" value="TreeGrafter"/>
</dbReference>
<feature type="region of interest" description="Disordered" evidence="4">
    <location>
        <begin position="524"/>
        <end position="579"/>
    </location>
</feature>
<dbReference type="Pfam" id="PF06087">
    <property type="entry name" value="Tyr-DNA_phospho"/>
    <property type="match status" value="1"/>
</dbReference>
<dbReference type="Gene3D" id="3.30.870.10">
    <property type="entry name" value="Endonuclease Chain A"/>
    <property type="match status" value="2"/>
</dbReference>
<evidence type="ECO:0000313" key="6">
    <source>
        <dbReference type="Proteomes" id="UP000779574"/>
    </source>
</evidence>
<evidence type="ECO:0000256" key="4">
    <source>
        <dbReference type="SAM" id="MobiDB-lite"/>
    </source>
</evidence>
<dbReference type="GO" id="GO:0005634">
    <property type="term" value="C:nucleus"/>
    <property type="evidence" value="ECO:0007669"/>
    <property type="project" value="InterPro"/>
</dbReference>
<evidence type="ECO:0000256" key="3">
    <source>
        <dbReference type="PIRSR" id="PIRSR610347-3"/>
    </source>
</evidence>
<dbReference type="GO" id="GO:0006281">
    <property type="term" value="P:DNA repair"/>
    <property type="evidence" value="ECO:0007669"/>
    <property type="project" value="InterPro"/>
</dbReference>
<proteinExistence type="predicted"/>
<dbReference type="OrthoDB" id="47785at2759"/>
<reference evidence="5" key="1">
    <citation type="journal article" date="2021" name="J Fungi (Basel)">
        <title>Virulence traits and population genomics of the black yeast Aureobasidium melanogenum.</title>
        <authorList>
            <person name="Cernosa A."/>
            <person name="Sun X."/>
            <person name="Gostincar C."/>
            <person name="Fang C."/>
            <person name="Gunde-Cimerman N."/>
            <person name="Song Z."/>
        </authorList>
    </citation>
    <scope>NUCLEOTIDE SEQUENCE</scope>
    <source>
        <strain evidence="5">EXF-9911</strain>
    </source>
</reference>
<dbReference type="GO" id="GO:0003697">
    <property type="term" value="F:single-stranded DNA binding"/>
    <property type="evidence" value="ECO:0007669"/>
    <property type="project" value="TreeGrafter"/>
</dbReference>
<dbReference type="InterPro" id="IPR010347">
    <property type="entry name" value="Tdp1"/>
</dbReference>
<feature type="binding site" evidence="2">
    <location>
        <position position="444"/>
    </location>
    <ligand>
        <name>substrate</name>
    </ligand>
</feature>
<evidence type="ECO:0000256" key="2">
    <source>
        <dbReference type="PIRSR" id="PIRSR610347-2"/>
    </source>
</evidence>
<reference evidence="5" key="2">
    <citation type="submission" date="2021-08" db="EMBL/GenBank/DDBJ databases">
        <authorList>
            <person name="Gostincar C."/>
            <person name="Sun X."/>
            <person name="Song Z."/>
            <person name="Gunde-Cimerman N."/>
        </authorList>
    </citation>
    <scope>NUCLEOTIDE SEQUENCE</scope>
    <source>
        <strain evidence="5">EXF-9911</strain>
    </source>
</reference>
<name>A0A9P8EYC5_AURME</name>
<dbReference type="PANTHER" id="PTHR12415:SF4">
    <property type="entry name" value="TYROSYL-DNA PHOSPHODIESTERASE DOMAIN-CONTAINING PROTEIN"/>
    <property type="match status" value="1"/>
</dbReference>